<evidence type="ECO:0000313" key="2">
    <source>
        <dbReference type="EMBL" id="AZA09357.1"/>
    </source>
</evidence>
<dbReference type="KEGG" id="cpso:CPPEL_06195"/>
<sequence length="59" mass="6403">MNAPRPGKHAATPHDLAAKRDPQRVRAEVEALLATPVEDAQAEAEILSQAHDVLQQALR</sequence>
<dbReference type="RefSeq" id="WP_123960289.1">
    <property type="nucleotide sequence ID" value="NZ_CP033898.1"/>
</dbReference>
<protein>
    <submittedName>
        <fullName evidence="2">Uncharacterized protein</fullName>
    </submittedName>
</protein>
<evidence type="ECO:0000313" key="3">
    <source>
        <dbReference type="Proteomes" id="UP000271426"/>
    </source>
</evidence>
<gene>
    <name evidence="2" type="ORF">CPPEL_06195</name>
</gene>
<evidence type="ECO:0000256" key="1">
    <source>
        <dbReference type="SAM" id="MobiDB-lite"/>
    </source>
</evidence>
<reference evidence="2 3" key="1">
    <citation type="submission" date="2018-11" db="EMBL/GenBank/DDBJ databases">
        <authorList>
            <person name="Kleinhagauer T."/>
            <person name="Glaeser S.P."/>
            <person name="Spergser J."/>
            <person name="Ruckert C."/>
            <person name="Kaempfer P."/>
            <person name="Busse H.-J."/>
        </authorList>
    </citation>
    <scope>NUCLEOTIDE SEQUENCE [LARGE SCALE GENOMIC DNA]</scope>
    <source>
        <strain evidence="2 3">812CH</strain>
    </source>
</reference>
<accession>A0A3G6IUT4</accession>
<dbReference type="AlphaFoldDB" id="A0A3G6IUT4"/>
<dbReference type="OrthoDB" id="4569207at2"/>
<dbReference type="EMBL" id="CP033898">
    <property type="protein sequence ID" value="AZA09357.1"/>
    <property type="molecule type" value="Genomic_DNA"/>
</dbReference>
<organism evidence="2 3">
    <name type="scientific">Corynebacterium pseudopelargi</name>
    <dbReference type="NCBI Taxonomy" id="2080757"/>
    <lineage>
        <taxon>Bacteria</taxon>
        <taxon>Bacillati</taxon>
        <taxon>Actinomycetota</taxon>
        <taxon>Actinomycetes</taxon>
        <taxon>Mycobacteriales</taxon>
        <taxon>Corynebacteriaceae</taxon>
        <taxon>Corynebacterium</taxon>
    </lineage>
</organism>
<name>A0A3G6IUT4_9CORY</name>
<keyword evidence="3" id="KW-1185">Reference proteome</keyword>
<proteinExistence type="predicted"/>
<dbReference type="Proteomes" id="UP000271426">
    <property type="component" value="Chromosome"/>
</dbReference>
<feature type="region of interest" description="Disordered" evidence="1">
    <location>
        <begin position="1"/>
        <end position="22"/>
    </location>
</feature>